<protein>
    <submittedName>
        <fullName evidence="2">Uncharacterized protein</fullName>
    </submittedName>
</protein>
<name>A0ABR4GV86_9EURO</name>
<evidence type="ECO:0000313" key="3">
    <source>
        <dbReference type="Proteomes" id="UP001610334"/>
    </source>
</evidence>
<organism evidence="2 3">
    <name type="scientific">Aspergillus granulosus</name>
    <dbReference type="NCBI Taxonomy" id="176169"/>
    <lineage>
        <taxon>Eukaryota</taxon>
        <taxon>Fungi</taxon>
        <taxon>Dikarya</taxon>
        <taxon>Ascomycota</taxon>
        <taxon>Pezizomycotina</taxon>
        <taxon>Eurotiomycetes</taxon>
        <taxon>Eurotiomycetidae</taxon>
        <taxon>Eurotiales</taxon>
        <taxon>Aspergillaceae</taxon>
        <taxon>Aspergillus</taxon>
        <taxon>Aspergillus subgen. Nidulantes</taxon>
    </lineage>
</organism>
<accession>A0ABR4GV86</accession>
<sequence length="132" mass="14431">MQVVESQKNNKDSPDATSMTGAITSDPAGHITVDTAKVLLATPQPEWIIDSGLTKPLTVNPRKLVGNDQVIARTKRIGMNYHWMKDTVSNHQSHLQHMPTEEQVADGLTKSLGETNSPKFVKMVGVKVLTSN</sequence>
<comment type="caution">
    <text evidence="2">The sequence shown here is derived from an EMBL/GenBank/DDBJ whole genome shotgun (WGS) entry which is preliminary data.</text>
</comment>
<gene>
    <name evidence="2" type="ORF">BJX63DRAFT_437356</name>
</gene>
<evidence type="ECO:0000313" key="2">
    <source>
        <dbReference type="EMBL" id="KAL2802985.1"/>
    </source>
</evidence>
<reference evidence="2 3" key="1">
    <citation type="submission" date="2024-07" db="EMBL/GenBank/DDBJ databases">
        <title>Section-level genome sequencing and comparative genomics of Aspergillus sections Usti and Cavernicolus.</title>
        <authorList>
            <consortium name="Lawrence Berkeley National Laboratory"/>
            <person name="Nybo J.L."/>
            <person name="Vesth T.C."/>
            <person name="Theobald S."/>
            <person name="Frisvad J.C."/>
            <person name="Larsen T.O."/>
            <person name="Kjaerboelling I."/>
            <person name="Rothschild-Mancinelli K."/>
            <person name="Lyhne E.K."/>
            <person name="Kogle M.E."/>
            <person name="Barry K."/>
            <person name="Clum A."/>
            <person name="Na H."/>
            <person name="Ledsgaard L."/>
            <person name="Lin J."/>
            <person name="Lipzen A."/>
            <person name="Kuo A."/>
            <person name="Riley R."/>
            <person name="Mondo S."/>
            <person name="Labutti K."/>
            <person name="Haridas S."/>
            <person name="Pangalinan J."/>
            <person name="Salamov A.A."/>
            <person name="Simmons B.A."/>
            <person name="Magnuson J.K."/>
            <person name="Chen J."/>
            <person name="Drula E."/>
            <person name="Henrissat B."/>
            <person name="Wiebenga A."/>
            <person name="Lubbers R.J."/>
            <person name="Gomes A.C."/>
            <person name="Makela M.R."/>
            <person name="Stajich J."/>
            <person name="Grigoriev I.V."/>
            <person name="Mortensen U.H."/>
            <person name="De Vries R.P."/>
            <person name="Baker S.E."/>
            <person name="Andersen M.R."/>
        </authorList>
    </citation>
    <scope>NUCLEOTIDE SEQUENCE [LARGE SCALE GENOMIC DNA]</scope>
    <source>
        <strain evidence="2 3">CBS 588.65</strain>
    </source>
</reference>
<keyword evidence="3" id="KW-1185">Reference proteome</keyword>
<evidence type="ECO:0000256" key="1">
    <source>
        <dbReference type="SAM" id="MobiDB-lite"/>
    </source>
</evidence>
<dbReference type="Proteomes" id="UP001610334">
    <property type="component" value="Unassembled WGS sequence"/>
</dbReference>
<proteinExistence type="predicted"/>
<feature type="region of interest" description="Disordered" evidence="1">
    <location>
        <begin position="1"/>
        <end position="27"/>
    </location>
</feature>
<dbReference type="EMBL" id="JBFXLT010000155">
    <property type="protein sequence ID" value="KAL2802985.1"/>
    <property type="molecule type" value="Genomic_DNA"/>
</dbReference>